<evidence type="ECO:0000256" key="2">
    <source>
        <dbReference type="ARBA" id="ARBA00020422"/>
    </source>
</evidence>
<dbReference type="OrthoDB" id="9809047at2"/>
<evidence type="ECO:0000259" key="4">
    <source>
        <dbReference type="PROSITE" id="PS51350"/>
    </source>
</evidence>
<dbReference type="PRINTS" id="PR00107">
    <property type="entry name" value="PHOSPHOCPHPR"/>
</dbReference>
<evidence type="ECO:0000313" key="5">
    <source>
        <dbReference type="EMBL" id="KKI51728.1"/>
    </source>
</evidence>
<dbReference type="STRING" id="270498.CHK_0895"/>
<dbReference type="InterPro" id="IPR035895">
    <property type="entry name" value="HPr-like_sf"/>
</dbReference>
<gene>
    <name evidence="5" type="ORF">CHK_0895</name>
</gene>
<dbReference type="CDD" id="cd00367">
    <property type="entry name" value="PTS-HPr_like"/>
    <property type="match status" value="1"/>
</dbReference>
<keyword evidence="3" id="KW-0762">Sugar transport</keyword>
<sequence>MIYKELVITNDDGLKAKAAASFVQVANQFDSQILIEFSNKKINAKSIMGLLSLGVKKGESIYVFANGSDEKDSVEALAELVENGFGE</sequence>
<dbReference type="PANTHER" id="PTHR33705:SF1">
    <property type="entry name" value="PHOSPHOCARRIER PROTEIN HPR"/>
    <property type="match status" value="1"/>
</dbReference>
<comment type="function">
    <text evidence="1">General (non sugar-specific) component of the phosphoenolpyruvate-dependent sugar phosphotransferase system (sugar PTS). This major carbohydrate active-transport system catalyzes the phosphorylation of incoming sugar substrates concomitantly with their translocation across the cell membrane. The phosphoryl group from phosphoenolpyruvate (PEP) is transferred to the phosphoryl carrier protein HPr by enzyme I. Phospho-HPr then transfers it to the PTS EIIA domain.</text>
</comment>
<protein>
    <recommendedName>
        <fullName evidence="2">Phosphocarrier protein HPr</fullName>
    </recommendedName>
</protein>
<dbReference type="PROSITE" id="PS51350">
    <property type="entry name" value="PTS_HPR_DOM"/>
    <property type="match status" value="1"/>
</dbReference>
<keyword evidence="6" id="KW-1185">Reference proteome</keyword>
<dbReference type="NCBIfam" id="TIGR01003">
    <property type="entry name" value="PTS_HPr_family"/>
    <property type="match status" value="1"/>
</dbReference>
<organism evidence="5 6">
    <name type="scientific">Christensenella hongkongensis</name>
    <dbReference type="NCBI Taxonomy" id="270498"/>
    <lineage>
        <taxon>Bacteria</taxon>
        <taxon>Bacillati</taxon>
        <taxon>Bacillota</taxon>
        <taxon>Clostridia</taxon>
        <taxon>Christensenellales</taxon>
        <taxon>Christensenellaceae</taxon>
        <taxon>Christensenella</taxon>
    </lineage>
</organism>
<dbReference type="InterPro" id="IPR050399">
    <property type="entry name" value="HPr"/>
</dbReference>
<dbReference type="EMBL" id="LAYJ01000068">
    <property type="protein sequence ID" value="KKI51728.1"/>
    <property type="molecule type" value="Genomic_DNA"/>
</dbReference>
<name>A0A0M2NHT1_9FIRM</name>
<proteinExistence type="predicted"/>
<evidence type="ECO:0000256" key="3">
    <source>
        <dbReference type="ARBA" id="ARBA00022597"/>
    </source>
</evidence>
<evidence type="ECO:0000256" key="1">
    <source>
        <dbReference type="ARBA" id="ARBA00003681"/>
    </source>
</evidence>
<dbReference type="InterPro" id="IPR000032">
    <property type="entry name" value="HPr-like"/>
</dbReference>
<dbReference type="AlphaFoldDB" id="A0A0M2NHT1"/>
<comment type="caution">
    <text evidence="5">The sequence shown here is derived from an EMBL/GenBank/DDBJ whole genome shotgun (WGS) entry which is preliminary data.</text>
</comment>
<dbReference type="Proteomes" id="UP000034076">
    <property type="component" value="Unassembled WGS sequence"/>
</dbReference>
<dbReference type="Gene3D" id="3.30.1340.10">
    <property type="entry name" value="HPr-like"/>
    <property type="match status" value="1"/>
</dbReference>
<evidence type="ECO:0000313" key="6">
    <source>
        <dbReference type="Proteomes" id="UP000034076"/>
    </source>
</evidence>
<reference evidence="5 6" key="1">
    <citation type="submission" date="2015-04" db="EMBL/GenBank/DDBJ databases">
        <title>Draft genome sequence of bacteremic isolate Catabacter hongkongensis type strain HKU16T.</title>
        <authorList>
            <person name="Lau S.K."/>
            <person name="Teng J.L."/>
            <person name="Huang Y."/>
            <person name="Curreem S.O."/>
            <person name="Tsui S.K."/>
            <person name="Woo P.C."/>
        </authorList>
    </citation>
    <scope>NUCLEOTIDE SEQUENCE [LARGE SCALE GENOMIC DNA]</scope>
    <source>
        <strain evidence="5 6">HKU16</strain>
    </source>
</reference>
<accession>A0A0M2NHT1</accession>
<dbReference type="SUPFAM" id="SSF55594">
    <property type="entry name" value="HPr-like"/>
    <property type="match status" value="1"/>
</dbReference>
<feature type="domain" description="HPr" evidence="4">
    <location>
        <begin position="1"/>
        <end position="87"/>
    </location>
</feature>
<dbReference type="PANTHER" id="PTHR33705">
    <property type="entry name" value="PHOSPHOCARRIER PROTEIN HPR"/>
    <property type="match status" value="1"/>
</dbReference>
<dbReference type="RefSeq" id="WP_046442796.1">
    <property type="nucleotide sequence ID" value="NZ_CAUERS010000119.1"/>
</dbReference>
<keyword evidence="3" id="KW-0813">Transport</keyword>
<dbReference type="Pfam" id="PF00381">
    <property type="entry name" value="PTS-HPr"/>
    <property type="match status" value="1"/>
</dbReference>